<organism evidence="7">
    <name type="scientific">Mytilinidion resinicola</name>
    <dbReference type="NCBI Taxonomy" id="574789"/>
    <lineage>
        <taxon>Eukaryota</taxon>
        <taxon>Fungi</taxon>
        <taxon>Dikarya</taxon>
        <taxon>Ascomycota</taxon>
        <taxon>Pezizomycotina</taxon>
        <taxon>Dothideomycetes</taxon>
        <taxon>Pleosporomycetidae</taxon>
        <taxon>Mytilinidiales</taxon>
        <taxon>Mytilinidiaceae</taxon>
        <taxon>Mytilinidion</taxon>
    </lineage>
</organism>
<reference evidence="9" key="3">
    <citation type="submission" date="2025-04" db="UniProtKB">
        <authorList>
            <consortium name="RefSeq"/>
        </authorList>
    </citation>
    <scope>IDENTIFICATION</scope>
    <source>
        <strain evidence="9">CBS 304.34</strain>
    </source>
</reference>
<dbReference type="GO" id="GO:0006508">
    <property type="term" value="P:proteolysis"/>
    <property type="evidence" value="ECO:0007669"/>
    <property type="project" value="UniProtKB-KW"/>
</dbReference>
<keyword evidence="3" id="KW-0645">Protease</keyword>
<name>A0A6A6YCL0_9PEZI</name>
<evidence type="ECO:0000256" key="5">
    <source>
        <dbReference type="ARBA" id="ARBA00023180"/>
    </source>
</evidence>
<dbReference type="InterPro" id="IPR029058">
    <property type="entry name" value="AB_hydrolase_fold"/>
</dbReference>
<evidence type="ECO:0000313" key="9">
    <source>
        <dbReference type="RefSeq" id="XP_033573515.1"/>
    </source>
</evidence>
<evidence type="ECO:0000256" key="3">
    <source>
        <dbReference type="ARBA" id="ARBA00022670"/>
    </source>
</evidence>
<evidence type="ECO:0000256" key="4">
    <source>
        <dbReference type="ARBA" id="ARBA00022801"/>
    </source>
</evidence>
<accession>A0A6A6YCL0</accession>
<reference evidence="9" key="2">
    <citation type="submission" date="2020-04" db="EMBL/GenBank/DDBJ databases">
        <authorList>
            <consortium name="NCBI Genome Project"/>
        </authorList>
    </citation>
    <scope>NUCLEOTIDE SEQUENCE</scope>
    <source>
        <strain evidence="9">CBS 304.34</strain>
    </source>
</reference>
<protein>
    <submittedName>
        <fullName evidence="7 9">Carboxypeptidase S1</fullName>
    </submittedName>
</protein>
<dbReference type="OrthoDB" id="443318at2759"/>
<evidence type="ECO:0000313" key="7">
    <source>
        <dbReference type="EMBL" id="KAF2806551.1"/>
    </source>
</evidence>
<proteinExistence type="inferred from homology"/>
<dbReference type="Gene3D" id="1.10.287.410">
    <property type="match status" value="1"/>
</dbReference>
<keyword evidence="8" id="KW-1185">Reference proteome</keyword>
<keyword evidence="5" id="KW-0325">Glycoprotein</keyword>
<dbReference type="PRINTS" id="PR00724">
    <property type="entry name" value="CRBOXYPTASEC"/>
</dbReference>
<feature type="signal peptide" evidence="6">
    <location>
        <begin position="1"/>
        <end position="21"/>
    </location>
</feature>
<dbReference type="AlphaFoldDB" id="A0A6A6YCL0"/>
<evidence type="ECO:0000313" key="8">
    <source>
        <dbReference type="Proteomes" id="UP000504636"/>
    </source>
</evidence>
<keyword evidence="2 7" id="KW-0121">Carboxypeptidase</keyword>
<keyword evidence="4" id="KW-0378">Hydrolase</keyword>
<evidence type="ECO:0000256" key="2">
    <source>
        <dbReference type="ARBA" id="ARBA00022645"/>
    </source>
</evidence>
<sequence length="462" mass="51857">MRTFGLRYLLLLTAAFGVFSAATLSKDKWYRERKAGVTYQIFENEATGIVLQVVKNSGICEKIPRVDQYSGYASFNEVEHTFFWFVEARTNPTTAPFAMNLAGGLGGASTAELFTQLGPCHFEEGESTPSISNTYNLNQNVNMIYIDQPIDAGFSSSLNLAGSTDAAAPYIWNLLQAFFAGFEEYENRDLSIITSSYGRVNGKKIEIAALIIGNGWYDGAIQYKGIIEYSRNNTYKPLISKNEANAYMWEYYSQCLPAQELCDRSASYENCRNVQRMCSLKRYLIDERDEDVYDIRKRSIYTVQGVDLGTPTEKEVVHGYLNRLDVMKAIGAISSWDDSSERIKIRFGEWAVDARSTLNTLSKVVRSGVTTLIYAGDADMVDDWFGNLDVADAIKYEGTSTFANKRLTPYAVNGLVEGEFKSFKNLSFLRIYEAGHTARHDQPALAFQVFNQTMQKTAISST</sequence>
<dbReference type="Pfam" id="PF00450">
    <property type="entry name" value="Peptidase_S10"/>
    <property type="match status" value="1"/>
</dbReference>
<reference evidence="7 9" key="1">
    <citation type="journal article" date="2020" name="Stud. Mycol.">
        <title>101 Dothideomycetes genomes: a test case for predicting lifestyles and emergence of pathogens.</title>
        <authorList>
            <person name="Haridas S."/>
            <person name="Albert R."/>
            <person name="Binder M."/>
            <person name="Bloem J."/>
            <person name="Labutti K."/>
            <person name="Salamov A."/>
            <person name="Andreopoulos B."/>
            <person name="Baker S."/>
            <person name="Barry K."/>
            <person name="Bills G."/>
            <person name="Bluhm B."/>
            <person name="Cannon C."/>
            <person name="Castanera R."/>
            <person name="Culley D."/>
            <person name="Daum C."/>
            <person name="Ezra D."/>
            <person name="Gonzalez J."/>
            <person name="Henrissat B."/>
            <person name="Kuo A."/>
            <person name="Liang C."/>
            <person name="Lipzen A."/>
            <person name="Lutzoni F."/>
            <person name="Magnuson J."/>
            <person name="Mondo S."/>
            <person name="Nolan M."/>
            <person name="Ohm R."/>
            <person name="Pangilinan J."/>
            <person name="Park H.-J."/>
            <person name="Ramirez L."/>
            <person name="Alfaro M."/>
            <person name="Sun H."/>
            <person name="Tritt A."/>
            <person name="Yoshinaga Y."/>
            <person name="Zwiers L.-H."/>
            <person name="Turgeon B."/>
            <person name="Goodwin S."/>
            <person name="Spatafora J."/>
            <person name="Crous P."/>
            <person name="Grigoriev I."/>
        </authorList>
    </citation>
    <scope>NUCLEOTIDE SEQUENCE</scope>
    <source>
        <strain evidence="7 9">CBS 304.34</strain>
    </source>
</reference>
<dbReference type="Proteomes" id="UP000504636">
    <property type="component" value="Unplaced"/>
</dbReference>
<dbReference type="InterPro" id="IPR001563">
    <property type="entry name" value="Peptidase_S10"/>
</dbReference>
<feature type="chain" id="PRO_5044628993" evidence="6">
    <location>
        <begin position="22"/>
        <end position="462"/>
    </location>
</feature>
<dbReference type="SUPFAM" id="SSF53474">
    <property type="entry name" value="alpha/beta-Hydrolases"/>
    <property type="match status" value="1"/>
</dbReference>
<keyword evidence="6" id="KW-0732">Signal</keyword>
<dbReference type="GeneID" id="54469236"/>
<dbReference type="RefSeq" id="XP_033573515.1">
    <property type="nucleotide sequence ID" value="XM_033728343.1"/>
</dbReference>
<comment type="similarity">
    <text evidence="1">Belongs to the peptidase S10 family.</text>
</comment>
<gene>
    <name evidence="7 9" type="ORF">BDZ99DRAFT_574046</name>
</gene>
<dbReference type="PANTHER" id="PTHR11802">
    <property type="entry name" value="SERINE PROTEASE FAMILY S10 SERINE CARBOXYPEPTIDASE"/>
    <property type="match status" value="1"/>
</dbReference>
<dbReference type="PANTHER" id="PTHR11802:SF453">
    <property type="entry name" value="S1, PUTATIVE-RELATED"/>
    <property type="match status" value="1"/>
</dbReference>
<evidence type="ECO:0000256" key="6">
    <source>
        <dbReference type="SAM" id="SignalP"/>
    </source>
</evidence>
<dbReference type="Gene3D" id="3.40.50.1820">
    <property type="entry name" value="alpha/beta hydrolase"/>
    <property type="match status" value="1"/>
</dbReference>
<dbReference type="GO" id="GO:0000324">
    <property type="term" value="C:fungal-type vacuole"/>
    <property type="evidence" value="ECO:0007669"/>
    <property type="project" value="TreeGrafter"/>
</dbReference>
<dbReference type="EMBL" id="MU003707">
    <property type="protein sequence ID" value="KAF2806551.1"/>
    <property type="molecule type" value="Genomic_DNA"/>
</dbReference>
<evidence type="ECO:0000256" key="1">
    <source>
        <dbReference type="ARBA" id="ARBA00009431"/>
    </source>
</evidence>
<dbReference type="GO" id="GO:0004185">
    <property type="term" value="F:serine-type carboxypeptidase activity"/>
    <property type="evidence" value="ECO:0007669"/>
    <property type="project" value="InterPro"/>
</dbReference>